<feature type="region of interest" description="Disordered" evidence="1">
    <location>
        <begin position="116"/>
        <end position="136"/>
    </location>
</feature>
<dbReference type="Gene3D" id="1.10.10.10">
    <property type="entry name" value="Winged helix-like DNA-binding domain superfamily/Winged helix DNA-binding domain"/>
    <property type="match status" value="1"/>
</dbReference>
<evidence type="ECO:0000313" key="3">
    <source>
        <dbReference type="Proteomes" id="UP001549104"/>
    </source>
</evidence>
<gene>
    <name evidence="2" type="ORF">ABIC55_003307</name>
</gene>
<dbReference type="SUPFAM" id="SSF46785">
    <property type="entry name" value="Winged helix' DNA-binding domain"/>
    <property type="match status" value="1"/>
</dbReference>
<name>A0ABV2KAV0_SPOPS</name>
<keyword evidence="3" id="KW-1185">Reference proteome</keyword>
<organism evidence="2 3">
    <name type="scientific">Sporosarcina psychrophila</name>
    <name type="common">Bacillus psychrophilus</name>
    <dbReference type="NCBI Taxonomy" id="1476"/>
    <lineage>
        <taxon>Bacteria</taxon>
        <taxon>Bacillati</taxon>
        <taxon>Bacillota</taxon>
        <taxon>Bacilli</taxon>
        <taxon>Bacillales</taxon>
        <taxon>Caryophanaceae</taxon>
        <taxon>Sporosarcina</taxon>
    </lineage>
</organism>
<sequence>MPFEYLAAYKTFESVADMDKSVEDHIAAHYFDLTESERAIVFKLASRSLMYPGASHLKAETIADQVGISTKTVYRSIKKLAELGIIGKVPGTKLNGIKGASIYKILPFDENVPSEVSQRTTGDEVSNDVVSPPQSENQSLESFNLLSSKQANNIISVGDELALQAEEKKEYMNEWQITLFDFMHSLPMKDELKDELHKVVLASEINDARDFVRAKDVLLNIIRDISEGVLTISTTLRAVYKGAHSKFVERRDNMKVSTSSVEDKASNVRPVPFYNWLVERDGRPQYKSSKPTIENWLLW</sequence>
<proteinExistence type="predicted"/>
<protein>
    <submittedName>
        <fullName evidence="2">Transcriptional regulator</fullName>
    </submittedName>
</protein>
<evidence type="ECO:0000256" key="1">
    <source>
        <dbReference type="SAM" id="MobiDB-lite"/>
    </source>
</evidence>
<dbReference type="InterPro" id="IPR036390">
    <property type="entry name" value="WH_DNA-bd_sf"/>
</dbReference>
<accession>A0ABV2KAV0</accession>
<dbReference type="InterPro" id="IPR036388">
    <property type="entry name" value="WH-like_DNA-bd_sf"/>
</dbReference>
<dbReference type="EMBL" id="JBEPME010000005">
    <property type="protein sequence ID" value="MET3658190.1"/>
    <property type="molecule type" value="Genomic_DNA"/>
</dbReference>
<dbReference type="Pfam" id="PF13730">
    <property type="entry name" value="HTH_36"/>
    <property type="match status" value="1"/>
</dbReference>
<reference evidence="2 3" key="1">
    <citation type="submission" date="2024-06" db="EMBL/GenBank/DDBJ databases">
        <title>Sorghum-associated microbial communities from plants grown in Nebraska, USA.</title>
        <authorList>
            <person name="Schachtman D."/>
        </authorList>
    </citation>
    <scope>NUCLEOTIDE SEQUENCE [LARGE SCALE GENOMIC DNA]</scope>
    <source>
        <strain evidence="2 3">1288</strain>
    </source>
</reference>
<dbReference type="Proteomes" id="UP001549104">
    <property type="component" value="Unassembled WGS sequence"/>
</dbReference>
<evidence type="ECO:0000313" key="2">
    <source>
        <dbReference type="EMBL" id="MET3658190.1"/>
    </source>
</evidence>
<comment type="caution">
    <text evidence="2">The sequence shown here is derived from an EMBL/GenBank/DDBJ whole genome shotgun (WGS) entry which is preliminary data.</text>
</comment>
<dbReference type="RefSeq" id="WP_354313883.1">
    <property type="nucleotide sequence ID" value="NZ_JBEPME010000005.1"/>
</dbReference>